<gene>
    <name evidence="1" type="ORF">AMSG_11789</name>
</gene>
<evidence type="ECO:0000313" key="1">
    <source>
        <dbReference type="EMBL" id="KNC47721.1"/>
    </source>
</evidence>
<sequence>MCIVLPSYTKLEENDEVMASRGALLAAAILVGEMYVSDDRSERVPDGARALDRAVIAGRLGSAKTVVERPVAGGADKRVWQSASACREGPRLRLTSVGLLEPSAIAESGGRL</sequence>
<name>A0A0L0D6L6_THETB</name>
<organism evidence="1 2">
    <name type="scientific">Thecamonas trahens ATCC 50062</name>
    <dbReference type="NCBI Taxonomy" id="461836"/>
    <lineage>
        <taxon>Eukaryota</taxon>
        <taxon>Apusozoa</taxon>
        <taxon>Apusomonadida</taxon>
        <taxon>Apusomonadidae</taxon>
        <taxon>Thecamonas</taxon>
    </lineage>
</organism>
<protein>
    <submittedName>
        <fullName evidence="1">Uncharacterized protein</fullName>
    </submittedName>
</protein>
<dbReference type="AlphaFoldDB" id="A0A0L0D6L6"/>
<proteinExistence type="predicted"/>
<dbReference type="GeneID" id="25569704"/>
<reference evidence="1 2" key="1">
    <citation type="submission" date="2010-05" db="EMBL/GenBank/DDBJ databases">
        <title>The Genome Sequence of Thecamonas trahens ATCC 50062.</title>
        <authorList>
            <consortium name="The Broad Institute Genome Sequencing Platform"/>
            <person name="Russ C."/>
            <person name="Cuomo C."/>
            <person name="Shea T."/>
            <person name="Young S.K."/>
            <person name="Zeng Q."/>
            <person name="Koehrsen M."/>
            <person name="Haas B."/>
            <person name="Borodovsky M."/>
            <person name="Guigo R."/>
            <person name="Alvarado L."/>
            <person name="Berlin A."/>
            <person name="Bochicchio J."/>
            <person name="Borenstein D."/>
            <person name="Chapman S."/>
            <person name="Chen Z."/>
            <person name="Freedman E."/>
            <person name="Gellesch M."/>
            <person name="Goldberg J."/>
            <person name="Griggs A."/>
            <person name="Gujja S."/>
            <person name="Heilman E."/>
            <person name="Heiman D."/>
            <person name="Hepburn T."/>
            <person name="Howarth C."/>
            <person name="Jen D."/>
            <person name="Larson L."/>
            <person name="Mehta T."/>
            <person name="Park D."/>
            <person name="Pearson M."/>
            <person name="Roberts A."/>
            <person name="Saif S."/>
            <person name="Shenoy N."/>
            <person name="Sisk P."/>
            <person name="Stolte C."/>
            <person name="Sykes S."/>
            <person name="Thomson T."/>
            <person name="Walk T."/>
            <person name="White J."/>
            <person name="Yandava C."/>
            <person name="Burger G."/>
            <person name="Gray M.W."/>
            <person name="Holland P.W.H."/>
            <person name="King N."/>
            <person name="Lang F.B.F."/>
            <person name="Roger A.J."/>
            <person name="Ruiz-Trillo I."/>
            <person name="Lander E."/>
            <person name="Nusbaum C."/>
        </authorList>
    </citation>
    <scope>NUCLEOTIDE SEQUENCE [LARGE SCALE GENOMIC DNA]</scope>
    <source>
        <strain evidence="1 2">ATCC 50062</strain>
    </source>
</reference>
<evidence type="ECO:0000313" key="2">
    <source>
        <dbReference type="Proteomes" id="UP000054408"/>
    </source>
</evidence>
<keyword evidence="2" id="KW-1185">Reference proteome</keyword>
<dbReference type="Proteomes" id="UP000054408">
    <property type="component" value="Unassembled WGS sequence"/>
</dbReference>
<dbReference type="RefSeq" id="XP_013759366.1">
    <property type="nucleotide sequence ID" value="XM_013903912.1"/>
</dbReference>
<accession>A0A0L0D6L6</accession>
<dbReference type="EMBL" id="GL349448">
    <property type="protein sequence ID" value="KNC47721.1"/>
    <property type="molecule type" value="Genomic_DNA"/>
</dbReference>